<feature type="region of interest" description="Disordered" evidence="1">
    <location>
        <begin position="31"/>
        <end position="77"/>
    </location>
</feature>
<evidence type="ECO:0000256" key="1">
    <source>
        <dbReference type="SAM" id="MobiDB-lite"/>
    </source>
</evidence>
<feature type="compositionally biased region" description="Low complexity" evidence="1">
    <location>
        <begin position="1"/>
        <end position="15"/>
    </location>
</feature>
<evidence type="ECO:0000313" key="3">
    <source>
        <dbReference type="Proteomes" id="UP001623348"/>
    </source>
</evidence>
<proteinExistence type="predicted"/>
<dbReference type="Proteomes" id="UP001623348">
    <property type="component" value="Unassembled WGS sequence"/>
</dbReference>
<dbReference type="AlphaFoldDB" id="A0ABC9YAY3"/>
<evidence type="ECO:0000313" key="2">
    <source>
        <dbReference type="EMBL" id="GAB0207086.1"/>
    </source>
</evidence>
<dbReference type="EMBL" id="BAAFJT010000162">
    <property type="protein sequence ID" value="GAB0207086.1"/>
    <property type="molecule type" value="Genomic_DNA"/>
</dbReference>
<keyword evidence="3" id="KW-1185">Reference proteome</keyword>
<protein>
    <recommendedName>
        <fullName evidence="4">Protein pxr1-like</fullName>
    </recommendedName>
</protein>
<name>A0ABC9YAY3_GRUJA</name>
<reference evidence="2 3" key="1">
    <citation type="submission" date="2024-06" db="EMBL/GenBank/DDBJ databases">
        <title>The draft genome of Grus japonensis, version 3.</title>
        <authorList>
            <person name="Nabeshima K."/>
            <person name="Suzuki S."/>
            <person name="Onuma M."/>
        </authorList>
    </citation>
    <scope>NUCLEOTIDE SEQUENCE [LARGE SCALE GENOMIC DNA]</scope>
    <source>
        <strain evidence="2 3">451A</strain>
    </source>
</reference>
<gene>
    <name evidence="2" type="ORF">GRJ2_003174200</name>
</gene>
<sequence length="156" mass="16982">MPASSKKASLMAKAKPISDGGSASVITYLRREKKQPRSSFLQPERGVRTCERNNSADTKVSEEGRGGGAPGIGGEIPLQPMEKTMVRQAVPLQPLEDDGGADIHLQPMEDPMLEQLKIPEGGCDPMGSPHWSRLLAGPVDPWREEPTPEQVCWQDL</sequence>
<evidence type="ECO:0008006" key="4">
    <source>
        <dbReference type="Google" id="ProtNLM"/>
    </source>
</evidence>
<organism evidence="2 3">
    <name type="scientific">Grus japonensis</name>
    <name type="common">Japanese crane</name>
    <name type="synonym">Red-crowned crane</name>
    <dbReference type="NCBI Taxonomy" id="30415"/>
    <lineage>
        <taxon>Eukaryota</taxon>
        <taxon>Metazoa</taxon>
        <taxon>Chordata</taxon>
        <taxon>Craniata</taxon>
        <taxon>Vertebrata</taxon>
        <taxon>Euteleostomi</taxon>
        <taxon>Archelosauria</taxon>
        <taxon>Archosauria</taxon>
        <taxon>Dinosauria</taxon>
        <taxon>Saurischia</taxon>
        <taxon>Theropoda</taxon>
        <taxon>Coelurosauria</taxon>
        <taxon>Aves</taxon>
        <taxon>Neognathae</taxon>
        <taxon>Neoaves</taxon>
        <taxon>Gruiformes</taxon>
        <taxon>Gruidae</taxon>
        <taxon>Grus</taxon>
    </lineage>
</organism>
<comment type="caution">
    <text evidence="2">The sequence shown here is derived from an EMBL/GenBank/DDBJ whole genome shotgun (WGS) entry which is preliminary data.</text>
</comment>
<feature type="region of interest" description="Disordered" evidence="1">
    <location>
        <begin position="1"/>
        <end position="20"/>
    </location>
</feature>
<feature type="region of interest" description="Disordered" evidence="1">
    <location>
        <begin position="116"/>
        <end position="156"/>
    </location>
</feature>
<accession>A0ABC9YAY3</accession>